<dbReference type="PROSITE" id="PS50255">
    <property type="entry name" value="CYTOCHROME_B5_2"/>
    <property type="match status" value="1"/>
</dbReference>
<dbReference type="SMART" id="SM01117">
    <property type="entry name" value="Cyt-b5"/>
    <property type="match status" value="1"/>
</dbReference>
<dbReference type="GO" id="GO:0020037">
    <property type="term" value="F:heme binding"/>
    <property type="evidence" value="ECO:0007669"/>
    <property type="project" value="UniProtKB-UniRule"/>
</dbReference>
<evidence type="ECO:0000313" key="16">
    <source>
        <dbReference type="EMBL" id="CAB0035973.1"/>
    </source>
</evidence>
<dbReference type="PRINTS" id="PR00407">
    <property type="entry name" value="EUMOPTERIN"/>
</dbReference>
<dbReference type="Gene3D" id="2.60.40.650">
    <property type="match status" value="1"/>
</dbReference>
<keyword evidence="9 14" id="KW-0349">Heme</keyword>
<dbReference type="PROSITE" id="PS00559">
    <property type="entry name" value="MOLYBDOPTERIN_EUK"/>
    <property type="match status" value="1"/>
</dbReference>
<keyword evidence="8" id="KW-0500">Molybdenum</keyword>
<comment type="subunit">
    <text evidence="6">Homodimer.</text>
</comment>
<keyword evidence="12 14" id="KW-0408">Iron</keyword>
<dbReference type="InterPro" id="IPR005066">
    <property type="entry name" value="MoCF_OxRdtse_dimer"/>
</dbReference>
<dbReference type="SUPFAM" id="SSF56524">
    <property type="entry name" value="Oxidoreductase molybdopterin-binding domain"/>
    <property type="match status" value="1"/>
</dbReference>
<dbReference type="CDD" id="cd02111">
    <property type="entry name" value="eukary_SO_Moco"/>
    <property type="match status" value="1"/>
</dbReference>
<keyword evidence="17" id="KW-1185">Reference proteome</keyword>
<name>A0A6H5IG22_9HYME</name>
<evidence type="ECO:0000256" key="5">
    <source>
        <dbReference type="ARBA" id="ARBA00004971"/>
    </source>
</evidence>
<gene>
    <name evidence="16" type="ORF">TBRA_LOCUS7856</name>
</gene>
<comment type="cofactor">
    <cofactor evidence="1">
        <name>Mo-molybdopterin</name>
        <dbReference type="ChEBI" id="CHEBI:71302"/>
    </cofactor>
</comment>
<dbReference type="PROSITE" id="PS00191">
    <property type="entry name" value="CYTOCHROME_B5_1"/>
    <property type="match status" value="1"/>
</dbReference>
<evidence type="ECO:0000256" key="10">
    <source>
        <dbReference type="ARBA" id="ARBA00022723"/>
    </source>
</evidence>
<dbReference type="OrthoDB" id="10051395at2759"/>
<dbReference type="Pfam" id="PF00174">
    <property type="entry name" value="Oxidored_molyb"/>
    <property type="match status" value="1"/>
</dbReference>
<dbReference type="Gene3D" id="3.90.420.10">
    <property type="entry name" value="Oxidoreductase, molybdopterin-binding domain"/>
    <property type="match status" value="1"/>
</dbReference>
<dbReference type="InterPro" id="IPR014756">
    <property type="entry name" value="Ig_E-set"/>
</dbReference>
<comment type="similarity">
    <text evidence="14">Belongs to the cytochrome b5 family.</text>
</comment>
<keyword evidence="10 14" id="KW-0479">Metal-binding</keyword>
<evidence type="ECO:0000259" key="15">
    <source>
        <dbReference type="PROSITE" id="PS50255"/>
    </source>
</evidence>
<dbReference type="InterPro" id="IPR036400">
    <property type="entry name" value="Cyt_B5-like_heme/steroid_sf"/>
</dbReference>
<evidence type="ECO:0000256" key="14">
    <source>
        <dbReference type="RuleBase" id="RU362121"/>
    </source>
</evidence>
<dbReference type="Gene3D" id="3.10.120.10">
    <property type="entry name" value="Cytochrome b5-like heme/steroid binding domain"/>
    <property type="match status" value="1"/>
</dbReference>
<evidence type="ECO:0000313" key="17">
    <source>
        <dbReference type="Proteomes" id="UP000479190"/>
    </source>
</evidence>
<dbReference type="Pfam" id="PF03404">
    <property type="entry name" value="Mo-co_dimer"/>
    <property type="match status" value="1"/>
</dbReference>
<evidence type="ECO:0000256" key="12">
    <source>
        <dbReference type="ARBA" id="ARBA00023004"/>
    </source>
</evidence>
<dbReference type="SUPFAM" id="SSF81296">
    <property type="entry name" value="E set domains"/>
    <property type="match status" value="1"/>
</dbReference>
<protein>
    <recommendedName>
        <fullName evidence="7">sulfite oxidase</fullName>
        <ecNumber evidence="7">1.8.3.1</ecNumber>
    </recommendedName>
</protein>
<proteinExistence type="inferred from homology"/>
<dbReference type="FunFam" id="3.10.120.10:FF:000007">
    <property type="entry name" value="Sulfite oxidase, mitochondrial"/>
    <property type="match status" value="1"/>
</dbReference>
<dbReference type="GO" id="GO:0006790">
    <property type="term" value="P:sulfur compound metabolic process"/>
    <property type="evidence" value="ECO:0007669"/>
    <property type="project" value="UniProtKB-UniPathway"/>
</dbReference>
<dbReference type="FunFam" id="3.90.420.10:FF:000002">
    <property type="entry name" value="sulfite oxidase, mitochondrial"/>
    <property type="match status" value="1"/>
</dbReference>
<evidence type="ECO:0000256" key="8">
    <source>
        <dbReference type="ARBA" id="ARBA00022505"/>
    </source>
</evidence>
<evidence type="ECO:0000256" key="11">
    <source>
        <dbReference type="ARBA" id="ARBA00023002"/>
    </source>
</evidence>
<evidence type="ECO:0000256" key="1">
    <source>
        <dbReference type="ARBA" id="ARBA00001924"/>
    </source>
</evidence>
<evidence type="ECO:0000256" key="7">
    <source>
        <dbReference type="ARBA" id="ARBA00012505"/>
    </source>
</evidence>
<evidence type="ECO:0000256" key="9">
    <source>
        <dbReference type="ARBA" id="ARBA00022617"/>
    </source>
</evidence>
<dbReference type="Pfam" id="PF00173">
    <property type="entry name" value="Cyt-b5"/>
    <property type="match status" value="1"/>
</dbReference>
<dbReference type="UniPathway" id="UPA00096"/>
<dbReference type="GO" id="GO:0008482">
    <property type="term" value="F:sulfite oxidase activity"/>
    <property type="evidence" value="ECO:0007669"/>
    <property type="project" value="UniProtKB-EC"/>
</dbReference>
<evidence type="ECO:0000256" key="2">
    <source>
        <dbReference type="ARBA" id="ARBA00001970"/>
    </source>
</evidence>
<dbReference type="SUPFAM" id="SSF55856">
    <property type="entry name" value="Cytochrome b5-like heme/steroid binding domain"/>
    <property type="match status" value="1"/>
</dbReference>
<dbReference type="InterPro" id="IPR036374">
    <property type="entry name" value="OxRdtase_Mopterin-bd_sf"/>
</dbReference>
<evidence type="ECO:0000256" key="6">
    <source>
        <dbReference type="ARBA" id="ARBA00011738"/>
    </source>
</evidence>
<dbReference type="InterPro" id="IPR018506">
    <property type="entry name" value="Cyt_B5_heme-BS"/>
</dbReference>
<reference evidence="16 17" key="1">
    <citation type="submission" date="2020-02" db="EMBL/GenBank/DDBJ databases">
        <authorList>
            <person name="Ferguson B K."/>
        </authorList>
    </citation>
    <scope>NUCLEOTIDE SEQUENCE [LARGE SCALE GENOMIC DNA]</scope>
</reference>
<comment type="subcellular location">
    <subcellularLocation>
        <location evidence="3">Mitochondrion intermembrane space</location>
    </subcellularLocation>
</comment>
<dbReference type="AlphaFoldDB" id="A0A6H5IG22"/>
<keyword evidence="11" id="KW-0560">Oxidoreductase</keyword>
<dbReference type="GO" id="GO:0030151">
    <property type="term" value="F:molybdenum ion binding"/>
    <property type="evidence" value="ECO:0007669"/>
    <property type="project" value="InterPro"/>
</dbReference>
<dbReference type="InterPro" id="IPR001199">
    <property type="entry name" value="Cyt_B5-like_heme/steroid-bd"/>
</dbReference>
<dbReference type="PANTHER" id="PTHR19372">
    <property type="entry name" value="SULFITE REDUCTASE"/>
    <property type="match status" value="1"/>
</dbReference>
<dbReference type="GO" id="GO:0005758">
    <property type="term" value="C:mitochondrial intermembrane space"/>
    <property type="evidence" value="ECO:0007669"/>
    <property type="project" value="UniProtKB-SubCell"/>
</dbReference>
<dbReference type="PANTHER" id="PTHR19372:SF7">
    <property type="entry name" value="SULFITE OXIDASE, MITOCHONDRIAL"/>
    <property type="match status" value="1"/>
</dbReference>
<dbReference type="EMBL" id="CADCXV010000806">
    <property type="protein sequence ID" value="CAB0035973.1"/>
    <property type="molecule type" value="Genomic_DNA"/>
</dbReference>
<dbReference type="GO" id="GO:0043546">
    <property type="term" value="F:molybdopterin cofactor binding"/>
    <property type="evidence" value="ECO:0007669"/>
    <property type="project" value="InterPro"/>
</dbReference>
<dbReference type="EC" id="1.8.3.1" evidence="7"/>
<dbReference type="Proteomes" id="UP000479190">
    <property type="component" value="Unassembled WGS sequence"/>
</dbReference>
<feature type="domain" description="Cytochrome b5 heme-binding" evidence="15">
    <location>
        <begin position="1"/>
        <end position="75"/>
    </location>
</feature>
<dbReference type="InterPro" id="IPR000572">
    <property type="entry name" value="OxRdtase_Mopterin-bd_dom"/>
</dbReference>
<comment type="pathway">
    <text evidence="5">Energy metabolism; sulfur metabolism.</text>
</comment>
<accession>A0A6H5IG22</accession>
<evidence type="ECO:0000256" key="13">
    <source>
        <dbReference type="ARBA" id="ARBA00023128"/>
    </source>
</evidence>
<evidence type="ECO:0000256" key="3">
    <source>
        <dbReference type="ARBA" id="ARBA00004569"/>
    </source>
</evidence>
<keyword evidence="13" id="KW-0496">Mitochondrion</keyword>
<organism evidence="16 17">
    <name type="scientific">Trichogramma brassicae</name>
    <dbReference type="NCBI Taxonomy" id="86971"/>
    <lineage>
        <taxon>Eukaryota</taxon>
        <taxon>Metazoa</taxon>
        <taxon>Ecdysozoa</taxon>
        <taxon>Arthropoda</taxon>
        <taxon>Hexapoda</taxon>
        <taxon>Insecta</taxon>
        <taxon>Pterygota</taxon>
        <taxon>Neoptera</taxon>
        <taxon>Endopterygota</taxon>
        <taxon>Hymenoptera</taxon>
        <taxon>Apocrita</taxon>
        <taxon>Proctotrupomorpha</taxon>
        <taxon>Chalcidoidea</taxon>
        <taxon>Trichogrammatidae</taxon>
        <taxon>Trichogramma</taxon>
    </lineage>
</organism>
<dbReference type="InterPro" id="IPR008335">
    <property type="entry name" value="Mopterin_OxRdtase_euk"/>
</dbReference>
<comment type="pathway">
    <text evidence="4">Sulfur metabolism.</text>
</comment>
<evidence type="ECO:0000256" key="4">
    <source>
        <dbReference type="ARBA" id="ARBA00004678"/>
    </source>
</evidence>
<dbReference type="InterPro" id="IPR022407">
    <property type="entry name" value="OxRdtase_Mopterin_BS"/>
</dbReference>
<comment type="cofactor">
    <cofactor evidence="2">
        <name>heme b</name>
        <dbReference type="ChEBI" id="CHEBI:60344"/>
    </cofactor>
</comment>
<sequence length="462" mass="52047">MQQVSEHDNLINGIWVSYKEGVYNITDFVRKHPGGQSKIMMAAGGSIDPFWTIFANHQTDEILVLLESMRIGNLRSEDVYKHKDEDIYDPYALEPVRNQMLHINGKKPFCAEPPPPVLVKNFITPKEVFYVRNHLPVPYIDEENYELELAAEEKTMKTFNIEDIKKYPQHTITSAIMCGGNRRSEMGAEKPLKGLSWNVGAIGNASWTGAKLSDVLRDLGVKEEDYSHIQFEGMDIDPSGVPYGASIPISKALDPRADVLLAYEMNGEDIPLDHGYPLRVIVPGVVGARNVKWVNRIILSKNESPSQFQQNDYKGFSPSINWDNVDFKTAPAIQEMPVTSAICCPQKDEKITVAKDGTIPVKGYAWSGGGKKIIRVDVTADQGETWHIAELVAQDPDAKEGRHYAWTLWSLNLPVDKMKKSIEIWVKAVDSQYNTQPESFKNIWNLRGFLCNAYHKVKVNLG</sequence>